<name>A0ABN9XZW9_9DINO</name>
<reference evidence="1" key="1">
    <citation type="submission" date="2023-10" db="EMBL/GenBank/DDBJ databases">
        <authorList>
            <person name="Chen Y."/>
            <person name="Shah S."/>
            <person name="Dougan E. K."/>
            <person name="Thang M."/>
            <person name="Chan C."/>
        </authorList>
    </citation>
    <scope>NUCLEOTIDE SEQUENCE [LARGE SCALE GENOMIC DNA]</scope>
</reference>
<dbReference type="EMBL" id="CAUYUJ010021404">
    <property type="protein sequence ID" value="CAK0904510.1"/>
    <property type="molecule type" value="Genomic_DNA"/>
</dbReference>
<dbReference type="Proteomes" id="UP001189429">
    <property type="component" value="Unassembled WGS sequence"/>
</dbReference>
<accession>A0ABN9XZW9</accession>
<comment type="caution">
    <text evidence="1">The sequence shown here is derived from an EMBL/GenBank/DDBJ whole genome shotgun (WGS) entry which is preliminary data.</text>
</comment>
<keyword evidence="2" id="KW-1185">Reference proteome</keyword>
<gene>
    <name evidence="1" type="ORF">PCOR1329_LOCUS80493</name>
</gene>
<organism evidence="1 2">
    <name type="scientific">Prorocentrum cordatum</name>
    <dbReference type="NCBI Taxonomy" id="2364126"/>
    <lineage>
        <taxon>Eukaryota</taxon>
        <taxon>Sar</taxon>
        <taxon>Alveolata</taxon>
        <taxon>Dinophyceae</taxon>
        <taxon>Prorocentrales</taxon>
        <taxon>Prorocentraceae</taxon>
        <taxon>Prorocentrum</taxon>
    </lineage>
</organism>
<proteinExistence type="predicted"/>
<sequence>MFGSRSERFLDVSPRPLRPRRRGLRRACWRHLRPAPSTHERRGFLPVWRLWLCWPSCGCDLFTPALSLTLHVEFLPRPAQVSSCSSSSSSVVLLFDVLELPS</sequence>
<evidence type="ECO:0000313" key="2">
    <source>
        <dbReference type="Proteomes" id="UP001189429"/>
    </source>
</evidence>
<protein>
    <submittedName>
        <fullName evidence="1">Uncharacterized protein</fullName>
    </submittedName>
</protein>
<evidence type="ECO:0000313" key="1">
    <source>
        <dbReference type="EMBL" id="CAK0904510.1"/>
    </source>
</evidence>